<gene>
    <name evidence="1" type="ORF">TNIN_495931</name>
</gene>
<name>A0A8X7CKT7_9ARAC</name>
<accession>A0A8X7CKT7</accession>
<proteinExistence type="predicted"/>
<evidence type="ECO:0000313" key="1">
    <source>
        <dbReference type="EMBL" id="GFY72183.1"/>
    </source>
</evidence>
<reference evidence="1" key="1">
    <citation type="submission" date="2020-08" db="EMBL/GenBank/DDBJ databases">
        <title>Multicomponent nature underlies the extraordinary mechanical properties of spider dragline silk.</title>
        <authorList>
            <person name="Kono N."/>
            <person name="Nakamura H."/>
            <person name="Mori M."/>
            <person name="Yoshida Y."/>
            <person name="Ohtoshi R."/>
            <person name="Malay A.D."/>
            <person name="Moran D.A.P."/>
            <person name="Tomita M."/>
            <person name="Numata K."/>
            <person name="Arakawa K."/>
        </authorList>
    </citation>
    <scope>NUCLEOTIDE SEQUENCE</scope>
</reference>
<organism evidence="1 2">
    <name type="scientific">Trichonephila inaurata madagascariensis</name>
    <dbReference type="NCBI Taxonomy" id="2747483"/>
    <lineage>
        <taxon>Eukaryota</taxon>
        <taxon>Metazoa</taxon>
        <taxon>Ecdysozoa</taxon>
        <taxon>Arthropoda</taxon>
        <taxon>Chelicerata</taxon>
        <taxon>Arachnida</taxon>
        <taxon>Araneae</taxon>
        <taxon>Araneomorphae</taxon>
        <taxon>Entelegynae</taxon>
        <taxon>Araneoidea</taxon>
        <taxon>Nephilidae</taxon>
        <taxon>Trichonephila</taxon>
        <taxon>Trichonephila inaurata</taxon>
    </lineage>
</organism>
<comment type="caution">
    <text evidence="1">The sequence shown here is derived from an EMBL/GenBank/DDBJ whole genome shotgun (WGS) entry which is preliminary data.</text>
</comment>
<evidence type="ECO:0000313" key="2">
    <source>
        <dbReference type="Proteomes" id="UP000886998"/>
    </source>
</evidence>
<dbReference type="Proteomes" id="UP000886998">
    <property type="component" value="Unassembled WGS sequence"/>
</dbReference>
<protein>
    <submittedName>
        <fullName evidence="1">Uncharacterized protein</fullName>
    </submittedName>
</protein>
<keyword evidence="2" id="KW-1185">Reference proteome</keyword>
<dbReference type="EMBL" id="BMAV01019266">
    <property type="protein sequence ID" value="GFY72183.1"/>
    <property type="molecule type" value="Genomic_DNA"/>
</dbReference>
<dbReference type="AlphaFoldDB" id="A0A8X7CKT7"/>
<sequence>MHFPVLHLSISNSILRLQTMPQPPQLNVTIESITKFNLNQLCSWWPSKTSDPEHRHVNAGFDTSRAYYLATVSTQLISEQV</sequence>